<dbReference type="RefSeq" id="WP_311425169.1">
    <property type="nucleotide sequence ID" value="NZ_JAVREH010000065.1"/>
</dbReference>
<organism evidence="4 5">
    <name type="scientific">Jatrophihabitans lederbergiae</name>
    <dbReference type="NCBI Taxonomy" id="3075547"/>
    <lineage>
        <taxon>Bacteria</taxon>
        <taxon>Bacillati</taxon>
        <taxon>Actinomycetota</taxon>
        <taxon>Actinomycetes</taxon>
        <taxon>Jatrophihabitantales</taxon>
        <taxon>Jatrophihabitantaceae</taxon>
        <taxon>Jatrophihabitans</taxon>
    </lineage>
</organism>
<dbReference type="PANTHER" id="PTHR43877">
    <property type="entry name" value="AMINOALKYLPHOSPHONATE N-ACETYLTRANSFERASE-RELATED-RELATED"/>
    <property type="match status" value="1"/>
</dbReference>
<evidence type="ECO:0000259" key="3">
    <source>
        <dbReference type="PROSITE" id="PS51186"/>
    </source>
</evidence>
<sequence>MTVRWGSLSAECVREWAQLTNLLATVDGAEEFYEAEDLAEELIEPGVDAVRDTVAVWDDGALIGFGQLGVKRGPPSGNLSALLVGGVHPDHRGRGMGVRVMDLLEARAMQLGAERGPGVPVHLRVPGGIEDASVRRLLEHRGYAIERYYRKLERPIPGAPVAEPSVAVTPYSAELSEQVRLAHNDAFSTHWGSTPRDPLRWQSYVGSRSFRPDAGFVSLAADGRVLAYTLVCEWVPGEAWVDLVGTRQEARGRGLARACLSASLRSMAAQGYTAAGLSVDSENAQGAGALYSSVGFELQRVVASYGKVVPALG</sequence>
<dbReference type="PROSITE" id="PS51186">
    <property type="entry name" value="GNAT"/>
    <property type="match status" value="2"/>
</dbReference>
<comment type="caution">
    <text evidence="4">The sequence shown here is derived from an EMBL/GenBank/DDBJ whole genome shotgun (WGS) entry which is preliminary data.</text>
</comment>
<keyword evidence="5" id="KW-1185">Reference proteome</keyword>
<evidence type="ECO:0000313" key="5">
    <source>
        <dbReference type="Proteomes" id="UP001183176"/>
    </source>
</evidence>
<keyword evidence="2 4" id="KW-0012">Acyltransferase</keyword>
<reference evidence="5" key="1">
    <citation type="submission" date="2023-07" db="EMBL/GenBank/DDBJ databases">
        <title>30 novel species of actinomycetes from the DSMZ collection.</title>
        <authorList>
            <person name="Nouioui I."/>
        </authorList>
    </citation>
    <scope>NUCLEOTIDE SEQUENCE [LARGE SCALE GENOMIC DNA]</scope>
    <source>
        <strain evidence="5">DSM 44399</strain>
    </source>
</reference>
<evidence type="ECO:0000256" key="2">
    <source>
        <dbReference type="ARBA" id="ARBA00023315"/>
    </source>
</evidence>
<evidence type="ECO:0000256" key="1">
    <source>
        <dbReference type="ARBA" id="ARBA00022679"/>
    </source>
</evidence>
<proteinExistence type="predicted"/>
<dbReference type="EMBL" id="JAVREH010000065">
    <property type="protein sequence ID" value="MDT0264026.1"/>
    <property type="molecule type" value="Genomic_DNA"/>
</dbReference>
<gene>
    <name evidence="4" type="ORF">RM423_21870</name>
</gene>
<dbReference type="SUPFAM" id="SSF55729">
    <property type="entry name" value="Acyl-CoA N-acyltransferases (Nat)"/>
    <property type="match status" value="2"/>
</dbReference>
<dbReference type="CDD" id="cd04301">
    <property type="entry name" value="NAT_SF"/>
    <property type="match status" value="2"/>
</dbReference>
<dbReference type="InterPro" id="IPR050832">
    <property type="entry name" value="Bact_Acetyltransf"/>
</dbReference>
<dbReference type="Pfam" id="PF00583">
    <property type="entry name" value="Acetyltransf_1"/>
    <property type="match status" value="2"/>
</dbReference>
<accession>A0ABU2JGA8</accession>
<dbReference type="Gene3D" id="3.40.630.30">
    <property type="match status" value="1"/>
</dbReference>
<feature type="domain" description="N-acetyltransferase" evidence="3">
    <location>
        <begin position="8"/>
        <end position="167"/>
    </location>
</feature>
<keyword evidence="1 4" id="KW-0808">Transferase</keyword>
<dbReference type="Proteomes" id="UP001183176">
    <property type="component" value="Unassembled WGS sequence"/>
</dbReference>
<feature type="domain" description="N-acetyltransferase" evidence="3">
    <location>
        <begin position="166"/>
        <end position="313"/>
    </location>
</feature>
<name>A0ABU2JGA8_9ACTN</name>
<dbReference type="InterPro" id="IPR000182">
    <property type="entry name" value="GNAT_dom"/>
</dbReference>
<dbReference type="InterPro" id="IPR016181">
    <property type="entry name" value="Acyl_CoA_acyltransferase"/>
</dbReference>
<protein>
    <submittedName>
        <fullName evidence="4">GNAT family N-acetyltransferase</fullName>
        <ecNumber evidence="4">2.3.1.-</ecNumber>
    </submittedName>
</protein>
<dbReference type="GO" id="GO:0016746">
    <property type="term" value="F:acyltransferase activity"/>
    <property type="evidence" value="ECO:0007669"/>
    <property type="project" value="UniProtKB-KW"/>
</dbReference>
<dbReference type="EC" id="2.3.1.-" evidence="4"/>
<evidence type="ECO:0000313" key="4">
    <source>
        <dbReference type="EMBL" id="MDT0264026.1"/>
    </source>
</evidence>